<accession>A0A1M6RA29</accession>
<gene>
    <name evidence="2" type="ORF">SAMN04487891_1028</name>
    <name evidence="3" type="ORF">SAMN05216293_0683</name>
</gene>
<feature type="transmembrane region" description="Helical" evidence="1">
    <location>
        <begin position="88"/>
        <end position="109"/>
    </location>
</feature>
<dbReference type="SUPFAM" id="SSF48452">
    <property type="entry name" value="TPR-like"/>
    <property type="match status" value="1"/>
</dbReference>
<dbReference type="RefSeq" id="WP_072876920.1">
    <property type="nucleotide sequence ID" value="NZ_FOKU01000002.1"/>
</dbReference>
<evidence type="ECO:0000313" key="5">
    <source>
        <dbReference type="Proteomes" id="UP000198940"/>
    </source>
</evidence>
<comment type="caution">
    <text evidence="3">The sequence shown here is derived from an EMBL/GenBank/DDBJ whole genome shotgun (WGS) entry which is preliminary data.</text>
</comment>
<keyword evidence="1" id="KW-0812">Transmembrane</keyword>
<dbReference type="Proteomes" id="UP000184031">
    <property type="component" value="Unassembled WGS sequence"/>
</dbReference>
<evidence type="ECO:0000313" key="2">
    <source>
        <dbReference type="EMBL" id="SFB74563.1"/>
    </source>
</evidence>
<organism evidence="3 4">
    <name type="scientific">Flagellimonas taeanensis</name>
    <dbReference type="NCBI Taxonomy" id="1005926"/>
    <lineage>
        <taxon>Bacteria</taxon>
        <taxon>Pseudomonadati</taxon>
        <taxon>Bacteroidota</taxon>
        <taxon>Flavobacteriia</taxon>
        <taxon>Flavobacteriales</taxon>
        <taxon>Flavobacteriaceae</taxon>
        <taxon>Flagellimonas</taxon>
    </lineage>
</organism>
<name>A0A1M6RA29_9FLAO</name>
<dbReference type="STRING" id="1055723.SAMN05216293_0683"/>
<evidence type="ECO:0000256" key="1">
    <source>
        <dbReference type="SAM" id="Phobius"/>
    </source>
</evidence>
<dbReference type="Proteomes" id="UP000198940">
    <property type="component" value="Unassembled WGS sequence"/>
</dbReference>
<dbReference type="EMBL" id="FRAT01000002">
    <property type="protein sequence ID" value="SHK29329.1"/>
    <property type="molecule type" value="Genomic_DNA"/>
</dbReference>
<keyword evidence="1" id="KW-0472">Membrane</keyword>
<dbReference type="InterPro" id="IPR011990">
    <property type="entry name" value="TPR-like_helical_dom_sf"/>
</dbReference>
<keyword evidence="5" id="KW-1185">Reference proteome</keyword>
<keyword evidence="1" id="KW-1133">Transmembrane helix</keyword>
<dbReference type="EMBL" id="FOKU01000002">
    <property type="protein sequence ID" value="SFB74563.1"/>
    <property type="molecule type" value="Genomic_DNA"/>
</dbReference>
<evidence type="ECO:0000313" key="4">
    <source>
        <dbReference type="Proteomes" id="UP000184031"/>
    </source>
</evidence>
<dbReference type="OrthoDB" id="1451921at2"/>
<proteinExistence type="predicted"/>
<dbReference type="AlphaFoldDB" id="A0A1M6RA29"/>
<protein>
    <submittedName>
        <fullName evidence="3">Uncharacterized protein</fullName>
    </submittedName>
</protein>
<sequence length="246" mass="28311">MDKEPTYWTLEEQDLFEKYLLDKMDAQERADFESLLQSDSNLNTKFLEFKGLFRAIEEDGLRSKLNDFHKHLEDDAQSKPLHTTSYGLLFRVAAAIALLIALGGIWYFYIPNSNERLFNAYFTPDPGLPTVMGNSDNYDFYEAMVDYKQGNYKTALQKWENLWPQKMDNDTINYFLGAAYLANDEPSKAIPYFDRVLGSTQPSFQSEAAFYKGLAYLKSNEVEAALKSLEQTSDEKGKELAKKLKD</sequence>
<reference evidence="3 4" key="1">
    <citation type="submission" date="2016-11" db="EMBL/GenBank/DDBJ databases">
        <authorList>
            <person name="Varghese N."/>
            <person name="Submissions S."/>
        </authorList>
    </citation>
    <scope>NUCLEOTIDE SEQUENCE [LARGE SCALE GENOMIC DNA]</scope>
    <source>
        <strain evidence="3 4">CGMCC 1.12174</strain>
        <strain evidence="2 5">DSM 26351</strain>
    </source>
</reference>
<dbReference type="Gene3D" id="1.25.40.10">
    <property type="entry name" value="Tetratricopeptide repeat domain"/>
    <property type="match status" value="1"/>
</dbReference>
<evidence type="ECO:0000313" key="3">
    <source>
        <dbReference type="EMBL" id="SHK29329.1"/>
    </source>
</evidence>